<name>A0A1R3HE77_9ROSI</name>
<reference evidence="2" key="1">
    <citation type="submission" date="2013-09" db="EMBL/GenBank/DDBJ databases">
        <title>Corchorus olitorius genome sequencing.</title>
        <authorList>
            <person name="Alam M."/>
            <person name="Haque M.S."/>
            <person name="Islam M.S."/>
            <person name="Emdad E.M."/>
            <person name="Islam M.M."/>
            <person name="Ahmed B."/>
            <person name="Halim A."/>
            <person name="Hossen Q.M.M."/>
            <person name="Hossain M.Z."/>
            <person name="Ahmed R."/>
            <person name="Khan M.M."/>
            <person name="Islam R."/>
            <person name="Rashid M.M."/>
            <person name="Khan S.A."/>
            <person name="Rahman M.S."/>
            <person name="Alam M."/>
            <person name="Yahiya A.S."/>
            <person name="Khan M.S."/>
            <person name="Azam M.S."/>
            <person name="Haque T."/>
            <person name="Lashkar M.Z.H."/>
            <person name="Akhand A.I."/>
            <person name="Morshed G."/>
            <person name="Roy S."/>
            <person name="Uddin K.S."/>
            <person name="Rabeya T."/>
            <person name="Hossain A.S."/>
            <person name="Chowdhury A."/>
            <person name="Snigdha A.R."/>
            <person name="Mortoza M.S."/>
            <person name="Matin S.A."/>
            <person name="Hoque S.M.E."/>
            <person name="Islam M.K."/>
            <person name="Roy D.K."/>
            <person name="Haider R."/>
            <person name="Moosa M.M."/>
            <person name="Elias S.M."/>
            <person name="Hasan A.M."/>
            <person name="Jahan S."/>
            <person name="Shafiuddin M."/>
            <person name="Mahmood N."/>
            <person name="Shommy N.S."/>
        </authorList>
    </citation>
    <scope>NUCLEOTIDE SEQUENCE [LARGE SCALE GENOMIC DNA]</scope>
    <source>
        <strain evidence="2">cv. O-4</strain>
    </source>
</reference>
<comment type="caution">
    <text evidence="1">The sequence shown here is derived from an EMBL/GenBank/DDBJ whole genome shotgun (WGS) entry which is preliminary data.</text>
</comment>
<sequence length="88" mass="9739">MFVPEGVVLDGSGFVVGPLVGSDPFGDNVEHEKGLEGFEVPGFKQEPFEFRVELTLQSFIPRGKNGNIMFPNGFFKSLQKQSLLNEFS</sequence>
<evidence type="ECO:0000313" key="2">
    <source>
        <dbReference type="Proteomes" id="UP000187203"/>
    </source>
</evidence>
<keyword evidence="2" id="KW-1185">Reference proteome</keyword>
<dbReference type="EMBL" id="AWUE01020369">
    <property type="protein sequence ID" value="OMO68644.1"/>
    <property type="molecule type" value="Genomic_DNA"/>
</dbReference>
<evidence type="ECO:0000313" key="1">
    <source>
        <dbReference type="EMBL" id="OMO68644.1"/>
    </source>
</evidence>
<accession>A0A1R3HE77</accession>
<organism evidence="1 2">
    <name type="scientific">Corchorus olitorius</name>
    <dbReference type="NCBI Taxonomy" id="93759"/>
    <lineage>
        <taxon>Eukaryota</taxon>
        <taxon>Viridiplantae</taxon>
        <taxon>Streptophyta</taxon>
        <taxon>Embryophyta</taxon>
        <taxon>Tracheophyta</taxon>
        <taxon>Spermatophyta</taxon>
        <taxon>Magnoliopsida</taxon>
        <taxon>eudicotyledons</taxon>
        <taxon>Gunneridae</taxon>
        <taxon>Pentapetalae</taxon>
        <taxon>rosids</taxon>
        <taxon>malvids</taxon>
        <taxon>Malvales</taxon>
        <taxon>Malvaceae</taxon>
        <taxon>Grewioideae</taxon>
        <taxon>Apeibeae</taxon>
        <taxon>Corchorus</taxon>
    </lineage>
</organism>
<protein>
    <submittedName>
        <fullName evidence="1">Uncharacterized protein</fullName>
    </submittedName>
</protein>
<gene>
    <name evidence="1" type="ORF">COLO4_29510</name>
</gene>
<dbReference type="OrthoDB" id="10598875at2759"/>
<dbReference type="Proteomes" id="UP000187203">
    <property type="component" value="Unassembled WGS sequence"/>
</dbReference>
<proteinExistence type="predicted"/>
<dbReference type="AlphaFoldDB" id="A0A1R3HE77"/>